<dbReference type="EMBL" id="WKKH01000053">
    <property type="protein sequence ID" value="MRX78440.1"/>
    <property type="molecule type" value="Genomic_DNA"/>
</dbReference>
<dbReference type="InterPro" id="IPR011008">
    <property type="entry name" value="Dimeric_a/b-barrel"/>
</dbReference>
<keyword evidence="4" id="KW-1185">Reference proteome</keyword>
<dbReference type="Proteomes" id="UP000487757">
    <property type="component" value="Unassembled WGS sequence"/>
</dbReference>
<dbReference type="Pfam" id="PF03992">
    <property type="entry name" value="ABM"/>
    <property type="match status" value="1"/>
</dbReference>
<dbReference type="Gene3D" id="1.20.1290.10">
    <property type="entry name" value="AhpD-like"/>
    <property type="match status" value="1"/>
</dbReference>
<gene>
    <name evidence="3" type="ORF">GJU39_20370</name>
</gene>
<dbReference type="GO" id="GO:0051920">
    <property type="term" value="F:peroxiredoxin activity"/>
    <property type="evidence" value="ECO:0007669"/>
    <property type="project" value="InterPro"/>
</dbReference>
<feature type="domain" description="ABM" evidence="2">
    <location>
        <begin position="259"/>
        <end position="349"/>
    </location>
</feature>
<dbReference type="PANTHER" id="PTHR33570:SF2">
    <property type="entry name" value="CARBOXYMUCONOLACTONE DECARBOXYLASE-LIKE DOMAIN-CONTAINING PROTEIN"/>
    <property type="match status" value="1"/>
</dbReference>
<dbReference type="InterPro" id="IPR007138">
    <property type="entry name" value="ABM_dom"/>
</dbReference>
<comment type="caution">
    <text evidence="3">The sequence shown here is derived from an EMBL/GenBank/DDBJ whole genome shotgun (WGS) entry which is preliminary data.</text>
</comment>
<evidence type="ECO:0000259" key="2">
    <source>
        <dbReference type="PROSITE" id="PS51725"/>
    </source>
</evidence>
<dbReference type="SUPFAM" id="SSF69118">
    <property type="entry name" value="AhpD-like"/>
    <property type="match status" value="1"/>
</dbReference>
<feature type="signal peptide" evidence="1">
    <location>
        <begin position="1"/>
        <end position="35"/>
    </location>
</feature>
<evidence type="ECO:0000313" key="4">
    <source>
        <dbReference type="Proteomes" id="UP000487757"/>
    </source>
</evidence>
<feature type="chain" id="PRO_5029657954" description="ABM domain-containing protein" evidence="1">
    <location>
        <begin position="36"/>
        <end position="364"/>
    </location>
</feature>
<dbReference type="SUPFAM" id="SSF54909">
    <property type="entry name" value="Dimeric alpha+beta barrel"/>
    <property type="match status" value="1"/>
</dbReference>
<dbReference type="InterPro" id="IPR052512">
    <property type="entry name" value="4CMD/NDH-1_regulator"/>
</dbReference>
<accession>A0A7K0G4Q7</accession>
<dbReference type="PANTHER" id="PTHR33570">
    <property type="entry name" value="4-CARBOXYMUCONOLACTONE DECARBOXYLASE FAMILY PROTEIN"/>
    <property type="match status" value="1"/>
</dbReference>
<dbReference type="OrthoDB" id="9812754at2"/>
<dbReference type="InterPro" id="IPR029032">
    <property type="entry name" value="AhpD-like"/>
</dbReference>
<proteinExistence type="predicted"/>
<evidence type="ECO:0000313" key="3">
    <source>
        <dbReference type="EMBL" id="MRX78440.1"/>
    </source>
</evidence>
<dbReference type="InterPro" id="IPR003779">
    <property type="entry name" value="CMD-like"/>
</dbReference>
<reference evidence="3 4" key="1">
    <citation type="submission" date="2019-11" db="EMBL/GenBank/DDBJ databases">
        <title>Pedobacter petrophilus genome.</title>
        <authorList>
            <person name="Feldbauer M.J."/>
            <person name="Newman J.D."/>
        </authorList>
    </citation>
    <scope>NUCLEOTIDE SEQUENCE [LARGE SCALE GENOMIC DNA]</scope>
    <source>
        <strain evidence="3 4">LMG 29686</strain>
    </source>
</reference>
<organism evidence="3 4">
    <name type="scientific">Pedobacter petrophilus</name>
    <dbReference type="NCBI Taxonomy" id="1908241"/>
    <lineage>
        <taxon>Bacteria</taxon>
        <taxon>Pseudomonadati</taxon>
        <taxon>Bacteroidota</taxon>
        <taxon>Sphingobacteriia</taxon>
        <taxon>Sphingobacteriales</taxon>
        <taxon>Sphingobacteriaceae</taxon>
        <taxon>Pedobacter</taxon>
    </lineage>
</organism>
<evidence type="ECO:0000256" key="1">
    <source>
        <dbReference type="SAM" id="SignalP"/>
    </source>
</evidence>
<keyword evidence="1" id="KW-0732">Signal</keyword>
<dbReference type="PROSITE" id="PS51725">
    <property type="entry name" value="ABM"/>
    <property type="match status" value="1"/>
</dbReference>
<sequence>MKNTMKQINNKKYKKYKVLQWVFLLSITLSTTKMSAQTNSNQGLNSHQTSMISIAAYTSVGDVPSLKTELNTGLDAGLKVEEIKEAMVQLYAYCGFPRSLSAINTLMTVLEERKAKGITDQLAKSVAVENHTTNRYEQGRKVLEELTKTPQKKPAPGFGEFAPRIDAFLKEHLFADVFSNEVLNYRQRELVTISALASMAGVEAQLQSHITMGKNTGITAIQLKQLAAIIESKINRTQANTVRKIIGEPILPVMEKDMMVRISEIEILPEYLAEYNAILKEESSASVKIEPGVLAIFPMFQKESPNQIRIIEIYANKAAYQSHLTTPHFKQYKTATLKMVKDLKLIDMNSLDEASMTEIFKKLK</sequence>
<dbReference type="AlphaFoldDB" id="A0A7K0G4Q7"/>
<name>A0A7K0G4Q7_9SPHI</name>
<dbReference type="Gene3D" id="3.30.70.100">
    <property type="match status" value="1"/>
</dbReference>
<protein>
    <recommendedName>
        <fullName evidence="2">ABM domain-containing protein</fullName>
    </recommendedName>
</protein>
<dbReference type="Pfam" id="PF02627">
    <property type="entry name" value="CMD"/>
    <property type="match status" value="2"/>
</dbReference>
<dbReference type="RefSeq" id="WP_154282846.1">
    <property type="nucleotide sequence ID" value="NZ_WKKH01000053.1"/>
</dbReference>